<dbReference type="AlphaFoldDB" id="W9V079"/>
<keyword evidence="3" id="KW-1185">Reference proteome</keyword>
<gene>
    <name evidence="2" type="ORF">D791_03547</name>
</gene>
<sequence length="69" mass="8052">MAKRTEDPDSLFFQRQLSIEGDTELGLGIKNLLDSLEWKEHKLSFLLNLVRTFYSKKPTLQQANVFSKH</sequence>
<dbReference type="InterPro" id="IPR036527">
    <property type="entry name" value="SCP2_sterol-bd_dom_sf"/>
</dbReference>
<feature type="domain" description="SCP2" evidence="1">
    <location>
        <begin position="1"/>
        <end position="34"/>
    </location>
</feature>
<comment type="caution">
    <text evidence="2">The sequence shown here is derived from an EMBL/GenBank/DDBJ whole genome shotgun (WGS) entry which is preliminary data.</text>
</comment>
<dbReference type="Pfam" id="PF02036">
    <property type="entry name" value="SCP2"/>
    <property type="match status" value="1"/>
</dbReference>
<reference evidence="3" key="1">
    <citation type="submission" date="2012-11" db="EMBL/GenBank/DDBJ databases">
        <authorList>
            <person name="Singh A."/>
            <person name="Pinnaka A.K."/>
            <person name="Vaidya B."/>
        </authorList>
    </citation>
    <scope>NUCLEOTIDE SEQUENCE [LARGE SCALE GENOMIC DNA]</scope>
    <source>
        <strain evidence="3">AK23</strain>
    </source>
</reference>
<accession>W9V079</accession>
<dbReference type="STRING" id="1229521.D791_03547"/>
<evidence type="ECO:0000313" key="2">
    <source>
        <dbReference type="EMBL" id="EXJ09542.1"/>
    </source>
</evidence>
<evidence type="ECO:0000259" key="1">
    <source>
        <dbReference type="Pfam" id="PF02036"/>
    </source>
</evidence>
<dbReference type="SUPFAM" id="SSF55718">
    <property type="entry name" value="SCP-like"/>
    <property type="match status" value="1"/>
</dbReference>
<dbReference type="EMBL" id="AONB01000023">
    <property type="protein sequence ID" value="EXJ09542.1"/>
    <property type="molecule type" value="Genomic_DNA"/>
</dbReference>
<dbReference type="InterPro" id="IPR003033">
    <property type="entry name" value="SCP2_sterol-bd_dom"/>
</dbReference>
<protein>
    <submittedName>
        <fullName evidence="2">Putative lipid carrier protein</fullName>
    </submittedName>
</protein>
<reference evidence="2 3" key="2">
    <citation type="journal article" date="2015" name="Syst. Appl. Microbiol.">
        <title>Nitrincola nitratireducens sp. nov. isolated from a haloalkaline crater lake.</title>
        <authorList>
            <person name="Singh A."/>
            <person name="Vaidya B."/>
            <person name="Tanuku N.R."/>
            <person name="Pinnaka A.K."/>
        </authorList>
    </citation>
    <scope>NUCLEOTIDE SEQUENCE [LARGE SCALE GENOMIC DNA]</scope>
    <source>
        <strain evidence="2 3">AK23</strain>
    </source>
</reference>
<organism evidence="2 3">
    <name type="scientific">Nitrincola nitratireducens</name>
    <dbReference type="NCBI Taxonomy" id="1229521"/>
    <lineage>
        <taxon>Bacteria</taxon>
        <taxon>Pseudomonadati</taxon>
        <taxon>Pseudomonadota</taxon>
        <taxon>Gammaproteobacteria</taxon>
        <taxon>Oceanospirillales</taxon>
        <taxon>Oceanospirillaceae</taxon>
        <taxon>Nitrincola</taxon>
    </lineage>
</organism>
<name>W9V079_9GAMM</name>
<dbReference type="RefSeq" id="WP_051514628.1">
    <property type="nucleotide sequence ID" value="NZ_AONB01000023.1"/>
</dbReference>
<dbReference type="Proteomes" id="UP000019464">
    <property type="component" value="Unassembled WGS sequence"/>
</dbReference>
<proteinExistence type="predicted"/>
<dbReference type="OrthoDB" id="5292463at2"/>
<evidence type="ECO:0000313" key="3">
    <source>
        <dbReference type="Proteomes" id="UP000019464"/>
    </source>
</evidence>